<gene>
    <name evidence="1" type="ORF">RRG08_026529</name>
</gene>
<sequence>MADGILRFCDHGHRCQTAKKPSVGVHQPPGHLLATTPLEVVAMDFTKLEVSGDGKKDVLVFTKWTVAIATKDQASMSVVKVLLKEHIT</sequence>
<accession>A0AAE1CSA3</accession>
<evidence type="ECO:0000313" key="2">
    <source>
        <dbReference type="Proteomes" id="UP001283361"/>
    </source>
</evidence>
<organism evidence="1 2">
    <name type="scientific">Elysia crispata</name>
    <name type="common">lettuce slug</name>
    <dbReference type="NCBI Taxonomy" id="231223"/>
    <lineage>
        <taxon>Eukaryota</taxon>
        <taxon>Metazoa</taxon>
        <taxon>Spiralia</taxon>
        <taxon>Lophotrochozoa</taxon>
        <taxon>Mollusca</taxon>
        <taxon>Gastropoda</taxon>
        <taxon>Heterobranchia</taxon>
        <taxon>Euthyneura</taxon>
        <taxon>Panpulmonata</taxon>
        <taxon>Sacoglossa</taxon>
        <taxon>Placobranchoidea</taxon>
        <taxon>Plakobranchidae</taxon>
        <taxon>Elysia</taxon>
    </lineage>
</organism>
<evidence type="ECO:0000313" key="1">
    <source>
        <dbReference type="EMBL" id="KAK3732147.1"/>
    </source>
</evidence>
<name>A0AAE1CSA3_9GAST</name>
<protein>
    <submittedName>
        <fullName evidence="1">Uncharacterized protein</fullName>
    </submittedName>
</protein>
<reference evidence="1" key="1">
    <citation type="journal article" date="2023" name="G3 (Bethesda)">
        <title>A reference genome for the long-term kleptoplast-retaining sea slug Elysia crispata morphotype clarki.</title>
        <authorList>
            <person name="Eastman K.E."/>
            <person name="Pendleton A.L."/>
            <person name="Shaikh M.A."/>
            <person name="Suttiyut T."/>
            <person name="Ogas R."/>
            <person name="Tomko P."/>
            <person name="Gavelis G."/>
            <person name="Widhalm J.R."/>
            <person name="Wisecaver J.H."/>
        </authorList>
    </citation>
    <scope>NUCLEOTIDE SEQUENCE</scope>
    <source>
        <strain evidence="1">ECLA1</strain>
    </source>
</reference>
<keyword evidence="2" id="KW-1185">Reference proteome</keyword>
<proteinExistence type="predicted"/>
<dbReference type="EMBL" id="JAWDGP010006980">
    <property type="protein sequence ID" value="KAK3732147.1"/>
    <property type="molecule type" value="Genomic_DNA"/>
</dbReference>
<dbReference type="AlphaFoldDB" id="A0AAE1CSA3"/>
<comment type="caution">
    <text evidence="1">The sequence shown here is derived from an EMBL/GenBank/DDBJ whole genome shotgun (WGS) entry which is preliminary data.</text>
</comment>
<dbReference type="Proteomes" id="UP001283361">
    <property type="component" value="Unassembled WGS sequence"/>
</dbReference>